<sequence>MIGLAVCLLVNFVSGFTADVSPCLGDNPYARHPTDCTRYLVCSGTKAIELRCPSDSEWDAAESTCLPFTSESKCAVLQSLALDAPPIVNKCPPQLSRCPVYANPAKEVIFMPHSDCKKFYACVSAVPVELSCPTRLYWNHESCQCDYAHSAGTDCFFAGGPPPTVRAAYRRMRRSDEEATTTAPELSGATIRGVSSVLVLIVTVVLNV</sequence>
<evidence type="ECO:0000259" key="6">
    <source>
        <dbReference type="PROSITE" id="PS50940"/>
    </source>
</evidence>
<keyword evidence="2" id="KW-0732">Signal</keyword>
<evidence type="ECO:0000313" key="8">
    <source>
        <dbReference type="Proteomes" id="UP000075840"/>
    </source>
</evidence>
<keyword evidence="4" id="KW-1015">Disulfide bond</keyword>
<dbReference type="EMBL" id="APCN01003610">
    <property type="status" value="NOT_ANNOTATED_CDS"/>
    <property type="molecule type" value="Genomic_DNA"/>
</dbReference>
<evidence type="ECO:0000256" key="4">
    <source>
        <dbReference type="ARBA" id="ARBA00023157"/>
    </source>
</evidence>
<dbReference type="EnsemblMetazoa" id="AARA009126-RA">
    <property type="protein sequence ID" value="AARA009126-PA"/>
    <property type="gene ID" value="AARA009126"/>
</dbReference>
<dbReference type="Pfam" id="PF01607">
    <property type="entry name" value="CBM_14"/>
    <property type="match status" value="2"/>
</dbReference>
<dbReference type="PANTHER" id="PTHR23301">
    <property type="entry name" value="CHITIN BINDING PERITROPHIN-A"/>
    <property type="match status" value="1"/>
</dbReference>
<dbReference type="InterPro" id="IPR002557">
    <property type="entry name" value="Chitin-bd_dom"/>
</dbReference>
<keyword evidence="3" id="KW-0677">Repeat</keyword>
<dbReference type="InterPro" id="IPR036508">
    <property type="entry name" value="Chitin-bd_dom_sf"/>
</dbReference>
<evidence type="ECO:0000256" key="1">
    <source>
        <dbReference type="ARBA" id="ARBA00022669"/>
    </source>
</evidence>
<reference evidence="7" key="1">
    <citation type="submission" date="2022-08" db="UniProtKB">
        <authorList>
            <consortium name="EnsemblMetazoa"/>
        </authorList>
    </citation>
    <scope>IDENTIFICATION</scope>
    <source>
        <strain evidence="7">Dongola</strain>
    </source>
</reference>
<dbReference type="Proteomes" id="UP000075840">
    <property type="component" value="Unassembled WGS sequence"/>
</dbReference>
<keyword evidence="8" id="KW-1185">Reference proteome</keyword>
<dbReference type="VEuPathDB" id="VectorBase:AARA21_004768"/>
<dbReference type="SUPFAM" id="SSF57625">
    <property type="entry name" value="Invertebrate chitin-binding proteins"/>
    <property type="match status" value="2"/>
</dbReference>
<evidence type="ECO:0000256" key="3">
    <source>
        <dbReference type="ARBA" id="ARBA00022737"/>
    </source>
</evidence>
<evidence type="ECO:0000256" key="5">
    <source>
        <dbReference type="ARBA" id="ARBA00023180"/>
    </source>
</evidence>
<dbReference type="Gene3D" id="2.170.140.10">
    <property type="entry name" value="Chitin binding domain"/>
    <property type="match status" value="2"/>
</dbReference>
<evidence type="ECO:0000313" key="7">
    <source>
        <dbReference type="EnsemblMetazoa" id="AARA009126-PA"/>
    </source>
</evidence>
<keyword evidence="1" id="KW-0147">Chitin-binding</keyword>
<dbReference type="SMART" id="SM00494">
    <property type="entry name" value="ChtBD2"/>
    <property type="match status" value="2"/>
</dbReference>
<dbReference type="AlphaFoldDB" id="A0A182I6C3"/>
<proteinExistence type="predicted"/>
<feature type="domain" description="Chitin-binding type-2" evidence="6">
    <location>
        <begin position="20"/>
        <end position="76"/>
    </location>
</feature>
<dbReference type="GO" id="GO:0005576">
    <property type="term" value="C:extracellular region"/>
    <property type="evidence" value="ECO:0007669"/>
    <property type="project" value="InterPro"/>
</dbReference>
<protein>
    <recommendedName>
        <fullName evidence="6">Chitin-binding type-2 domain-containing protein</fullName>
    </recommendedName>
</protein>
<dbReference type="InterPro" id="IPR051940">
    <property type="entry name" value="Chitin_bind-dev_reg"/>
</dbReference>
<dbReference type="PROSITE" id="PS50940">
    <property type="entry name" value="CHIT_BIND_II"/>
    <property type="match status" value="2"/>
</dbReference>
<accession>A0A182I6C3</accession>
<keyword evidence="5" id="KW-0325">Glycoprotein</keyword>
<name>A0A182I6C3_ANOAR</name>
<dbReference type="VEuPathDB" id="VectorBase:AARA009126"/>
<feature type="domain" description="Chitin-binding type-2" evidence="6">
    <location>
        <begin position="95"/>
        <end position="157"/>
    </location>
</feature>
<organism evidence="7 8">
    <name type="scientific">Anopheles arabiensis</name>
    <name type="common">Mosquito</name>
    <dbReference type="NCBI Taxonomy" id="7173"/>
    <lineage>
        <taxon>Eukaryota</taxon>
        <taxon>Metazoa</taxon>
        <taxon>Ecdysozoa</taxon>
        <taxon>Arthropoda</taxon>
        <taxon>Hexapoda</taxon>
        <taxon>Insecta</taxon>
        <taxon>Pterygota</taxon>
        <taxon>Neoptera</taxon>
        <taxon>Endopterygota</taxon>
        <taxon>Diptera</taxon>
        <taxon>Nematocera</taxon>
        <taxon>Culicoidea</taxon>
        <taxon>Culicidae</taxon>
        <taxon>Anophelinae</taxon>
        <taxon>Anopheles</taxon>
    </lineage>
</organism>
<dbReference type="PANTHER" id="PTHR23301:SF0">
    <property type="entry name" value="CHITIN-BINDING TYPE-2 DOMAIN-CONTAINING PROTEIN-RELATED"/>
    <property type="match status" value="1"/>
</dbReference>
<dbReference type="GO" id="GO:0008061">
    <property type="term" value="F:chitin binding"/>
    <property type="evidence" value="ECO:0007669"/>
    <property type="project" value="UniProtKB-KW"/>
</dbReference>
<evidence type="ECO:0000256" key="2">
    <source>
        <dbReference type="ARBA" id="ARBA00022729"/>
    </source>
</evidence>